<name>A0A1J4JUI9_9EUKA</name>
<keyword evidence="4" id="KW-1185">Reference proteome</keyword>
<dbReference type="OrthoDB" id="4062651at2759"/>
<gene>
    <name evidence="3" type="ORF">TRFO_30213</name>
</gene>
<dbReference type="Pfam" id="PF00069">
    <property type="entry name" value="Pkinase"/>
    <property type="match status" value="1"/>
</dbReference>
<dbReference type="PROSITE" id="PS50011">
    <property type="entry name" value="PROTEIN_KINASE_DOM"/>
    <property type="match status" value="1"/>
</dbReference>
<dbReference type="InterPro" id="IPR011009">
    <property type="entry name" value="Kinase-like_dom_sf"/>
</dbReference>
<dbReference type="VEuPathDB" id="TrichDB:TRFO_30213"/>
<sequence length="444" mass="50806">MSYHLYLLTAIDLNNFVNFFTIYHQHIKRSPKFMNDSFNSQINSRDLNYSHTSSAIGSQRKPQSMEDLWNEALLINPANTPIQQRQTGERVLDPSKRFLRCEKMKENLYSIVYRALDQEEGTEVLWHEIFLTSATPAQIQKFCTDVKILGHINEPHIINLHHAWLDRSRKFLVLITELFSNQSIRNYVNEVLHNPSRTVIGNWCIHILEGLEHLHSLVPPLIHNDVVCDNIFIDSSEGFVKLGLLNINDYFEDPCTTLSAPEAQQGVIDPKNDVWALGLAVIEMATGQQPYSEYPTAAAQRAAIIDHIMPQAFSEISDTIVADFVVTCLLPFEQRPSTIQLLEHSLIAELLPDGDSSARSEGLSARHSTKEISDDLAAVLELDQKVTNLKNSPDFIELLKTQLAEKRELLEKQKQQRHLMRQKIKERAKRRQAESSQDLIDFHP</sequence>
<protein>
    <submittedName>
        <fullName evidence="3">STE family protein kinase</fullName>
    </submittedName>
</protein>
<keyword evidence="3" id="KW-0418">Kinase</keyword>
<dbReference type="PANTHER" id="PTHR13902">
    <property type="entry name" value="SERINE/THREONINE-PROTEIN KINASE WNK WITH NO LYSINE -RELATED"/>
    <property type="match status" value="1"/>
</dbReference>
<evidence type="ECO:0000259" key="2">
    <source>
        <dbReference type="PROSITE" id="PS50011"/>
    </source>
</evidence>
<feature type="compositionally biased region" description="Basic residues" evidence="1">
    <location>
        <begin position="415"/>
        <end position="430"/>
    </location>
</feature>
<evidence type="ECO:0000313" key="4">
    <source>
        <dbReference type="Proteomes" id="UP000179807"/>
    </source>
</evidence>
<organism evidence="3 4">
    <name type="scientific">Tritrichomonas foetus</name>
    <dbReference type="NCBI Taxonomy" id="1144522"/>
    <lineage>
        <taxon>Eukaryota</taxon>
        <taxon>Metamonada</taxon>
        <taxon>Parabasalia</taxon>
        <taxon>Tritrichomonadida</taxon>
        <taxon>Tritrichomonadidae</taxon>
        <taxon>Tritrichomonas</taxon>
    </lineage>
</organism>
<dbReference type="AlphaFoldDB" id="A0A1J4JUI9"/>
<proteinExistence type="predicted"/>
<evidence type="ECO:0000256" key="1">
    <source>
        <dbReference type="SAM" id="MobiDB-lite"/>
    </source>
</evidence>
<comment type="caution">
    <text evidence="3">The sequence shown here is derived from an EMBL/GenBank/DDBJ whole genome shotgun (WGS) entry which is preliminary data.</text>
</comment>
<dbReference type="Gene3D" id="1.10.510.10">
    <property type="entry name" value="Transferase(Phosphotransferase) domain 1"/>
    <property type="match status" value="1"/>
</dbReference>
<keyword evidence="3" id="KW-0808">Transferase</keyword>
<dbReference type="GeneID" id="94841922"/>
<feature type="region of interest" description="Disordered" evidence="1">
    <location>
        <begin position="414"/>
        <end position="444"/>
    </location>
</feature>
<reference evidence="3" key="1">
    <citation type="submission" date="2016-10" db="EMBL/GenBank/DDBJ databases">
        <authorList>
            <person name="Benchimol M."/>
            <person name="Almeida L.G."/>
            <person name="Vasconcelos A.T."/>
            <person name="Perreira-Neves A."/>
            <person name="Rosa I.A."/>
            <person name="Tasca T."/>
            <person name="Bogo M.R."/>
            <person name="de Souza W."/>
        </authorList>
    </citation>
    <scope>NUCLEOTIDE SEQUENCE [LARGE SCALE GENOMIC DNA]</scope>
    <source>
        <strain evidence="3">K</strain>
    </source>
</reference>
<dbReference type="InterPro" id="IPR050588">
    <property type="entry name" value="WNK_Ser-Thr_kinase"/>
</dbReference>
<dbReference type="InterPro" id="IPR000719">
    <property type="entry name" value="Prot_kinase_dom"/>
</dbReference>
<dbReference type="SUPFAM" id="SSF56112">
    <property type="entry name" value="Protein kinase-like (PK-like)"/>
    <property type="match status" value="1"/>
</dbReference>
<accession>A0A1J4JUI9</accession>
<dbReference type="GO" id="GO:0004672">
    <property type="term" value="F:protein kinase activity"/>
    <property type="evidence" value="ECO:0007669"/>
    <property type="project" value="InterPro"/>
</dbReference>
<dbReference type="Proteomes" id="UP000179807">
    <property type="component" value="Unassembled WGS sequence"/>
</dbReference>
<feature type="domain" description="Protein kinase" evidence="2">
    <location>
        <begin position="98"/>
        <end position="347"/>
    </location>
</feature>
<dbReference type="GO" id="GO:0005524">
    <property type="term" value="F:ATP binding"/>
    <property type="evidence" value="ECO:0007669"/>
    <property type="project" value="InterPro"/>
</dbReference>
<evidence type="ECO:0000313" key="3">
    <source>
        <dbReference type="EMBL" id="OHT02667.1"/>
    </source>
</evidence>
<dbReference type="RefSeq" id="XP_068355803.1">
    <property type="nucleotide sequence ID" value="XM_068507218.1"/>
</dbReference>
<dbReference type="Gene3D" id="3.30.200.20">
    <property type="entry name" value="Phosphorylase Kinase, domain 1"/>
    <property type="match status" value="1"/>
</dbReference>
<dbReference type="EMBL" id="MLAK01000859">
    <property type="protein sequence ID" value="OHT02667.1"/>
    <property type="molecule type" value="Genomic_DNA"/>
</dbReference>